<dbReference type="RefSeq" id="YP_009049743.1">
    <property type="nucleotide sequence ID" value="NC_024624.1"/>
</dbReference>
<name>A0A075VUT5_CAPAN</name>
<dbReference type="EMBL" id="KJ865409">
    <property type="protein sequence ID" value="AIG89934.1"/>
    <property type="molecule type" value="Genomic_DNA"/>
</dbReference>
<protein>
    <submittedName>
        <fullName evidence="1">Uncharacterized protein</fullName>
    </submittedName>
</protein>
<dbReference type="AlphaFoldDB" id="A0A075VUT5"/>
<accession>A0A075VUT5</accession>
<geneLocation type="mitochondrion" evidence="1"/>
<sequence>MDEVIGMTSGYGCGKRRKSGTVGYLLNQSSDKPSITTTGGEAKLRRQLRFLLASFLAFRSSPTSQVALGPPLARPSRAVLACTSKQISSLILLLCRQAWANEVGLD</sequence>
<proteinExistence type="predicted"/>
<accession>A0A1U8QCZ9</accession>
<dbReference type="GeneID" id="19989072"/>
<evidence type="ECO:0000313" key="1">
    <source>
        <dbReference type="EMBL" id="AIG89934.1"/>
    </source>
</evidence>
<gene>
    <name evidence="1" type="primary">orf106b</name>
</gene>
<dbReference type="EMBL" id="KJ865410">
    <property type="protein sequence ID" value="AIG90101.1"/>
    <property type="molecule type" value="Genomic_DNA"/>
</dbReference>
<organism evidence="1">
    <name type="scientific">Capsicum annuum</name>
    <name type="common">Capsicum pepper</name>
    <dbReference type="NCBI Taxonomy" id="4072"/>
    <lineage>
        <taxon>Eukaryota</taxon>
        <taxon>Viridiplantae</taxon>
        <taxon>Streptophyta</taxon>
        <taxon>Embryophyta</taxon>
        <taxon>Tracheophyta</taxon>
        <taxon>Spermatophyta</taxon>
        <taxon>Magnoliopsida</taxon>
        <taxon>eudicotyledons</taxon>
        <taxon>Gunneridae</taxon>
        <taxon>Pentapetalae</taxon>
        <taxon>asterids</taxon>
        <taxon>lamiids</taxon>
        <taxon>Solanales</taxon>
        <taxon>Solanaceae</taxon>
        <taxon>Solanoideae</taxon>
        <taxon>Capsiceae</taxon>
        <taxon>Capsicum</taxon>
    </lineage>
</organism>
<reference evidence="2" key="2">
    <citation type="submission" date="2014-05" db="EMBL/GenBank/DDBJ databases">
        <title>Capsicum annuum strain Jeju mitochondrial DNA, complete genome.</title>
        <authorList>
            <person name="Jo Y.D."/>
            <person name="Choi Y."/>
            <person name="Kim D.-H."/>
            <person name="Kim B.-D."/>
            <person name="Kang B.-C."/>
        </authorList>
    </citation>
    <scope>NUCLEOTIDE SEQUENCE</scope>
</reference>
<evidence type="ECO:0000313" key="2">
    <source>
        <dbReference type="EMBL" id="AIG90101.1"/>
    </source>
</evidence>
<dbReference type="KEGG" id="cann:19989072"/>
<keyword evidence="1" id="KW-0496">Mitochondrion</keyword>
<reference evidence="1" key="1">
    <citation type="journal article" date="2014" name="BMC Genomics">
        <title>Extensive structural variations between mitochondrial genomes of CMS and normal peppers (Capsicum annuum L.) revealed by complete nucleotide sequencing.</title>
        <authorList>
            <person name="Jo Y.D."/>
            <person name="Choi Y."/>
            <person name="Kim D.H."/>
            <person name="Kim B.D."/>
            <person name="Kang B.C."/>
        </authorList>
    </citation>
    <scope>NUCLEOTIDE SEQUENCE</scope>
</reference>
<dbReference type="OrthoDB" id="1305718at2759"/>